<comment type="caution">
    <text evidence="8">The sequence shown here is derived from an EMBL/GenBank/DDBJ whole genome shotgun (WGS) entry which is preliminary data.</text>
</comment>
<accession>A0A6P0CDP7</accession>
<dbReference type="InterPro" id="IPR003594">
    <property type="entry name" value="HATPase_dom"/>
</dbReference>
<dbReference type="EMBL" id="JAABNT010000004">
    <property type="protein sequence ID" value="NEK22613.1"/>
    <property type="molecule type" value="Genomic_DNA"/>
</dbReference>
<dbReference type="Gene3D" id="1.10.287.130">
    <property type="match status" value="1"/>
</dbReference>
<comment type="catalytic activity">
    <reaction evidence="1">
        <text>ATP + protein L-histidine = ADP + protein N-phospho-L-histidine.</text>
        <dbReference type="EC" id="2.7.13.3"/>
    </reaction>
</comment>
<dbReference type="NCBIfam" id="TIGR00229">
    <property type="entry name" value="sensory_box"/>
    <property type="match status" value="1"/>
</dbReference>
<reference evidence="8 9" key="1">
    <citation type="submission" date="2020-01" db="EMBL/GenBank/DDBJ databases">
        <title>Sulfitobacter sediminilitoris sp. nov., isolated from a tidal flat.</title>
        <authorList>
            <person name="Park S."/>
            <person name="Yoon J.-H."/>
        </authorList>
    </citation>
    <scope>NUCLEOTIDE SEQUENCE [LARGE SCALE GENOMIC DNA]</scope>
    <source>
        <strain evidence="8 9">JBTF-M27</strain>
    </source>
</reference>
<dbReference type="InterPro" id="IPR013655">
    <property type="entry name" value="PAS_fold_3"/>
</dbReference>
<evidence type="ECO:0000256" key="3">
    <source>
        <dbReference type="ARBA" id="ARBA00022553"/>
    </source>
</evidence>
<dbReference type="SUPFAM" id="SSF47384">
    <property type="entry name" value="Homodimeric domain of signal transducing histidine kinase"/>
    <property type="match status" value="1"/>
</dbReference>
<evidence type="ECO:0000313" key="9">
    <source>
        <dbReference type="Proteomes" id="UP000468591"/>
    </source>
</evidence>
<protein>
    <recommendedName>
        <fullName evidence="2">histidine kinase</fullName>
        <ecNumber evidence="2">2.7.13.3</ecNumber>
    </recommendedName>
</protein>
<gene>
    <name evidence="8" type="ORF">GV827_09370</name>
</gene>
<keyword evidence="9" id="KW-1185">Reference proteome</keyword>
<dbReference type="Gene3D" id="3.30.450.20">
    <property type="entry name" value="PAS domain"/>
    <property type="match status" value="1"/>
</dbReference>
<dbReference type="PROSITE" id="PS50109">
    <property type="entry name" value="HIS_KIN"/>
    <property type="match status" value="1"/>
</dbReference>
<dbReference type="PANTHER" id="PTHR43304:SF1">
    <property type="entry name" value="PAC DOMAIN-CONTAINING PROTEIN"/>
    <property type="match status" value="1"/>
</dbReference>
<dbReference type="RefSeq" id="WP_164353523.1">
    <property type="nucleotide sequence ID" value="NZ_JAABNT010000004.1"/>
</dbReference>
<evidence type="ECO:0000256" key="4">
    <source>
        <dbReference type="ARBA" id="ARBA00022679"/>
    </source>
</evidence>
<evidence type="ECO:0000256" key="1">
    <source>
        <dbReference type="ARBA" id="ARBA00000085"/>
    </source>
</evidence>
<dbReference type="SUPFAM" id="SSF55785">
    <property type="entry name" value="PYP-like sensor domain (PAS domain)"/>
    <property type="match status" value="1"/>
</dbReference>
<keyword evidence="5" id="KW-0418">Kinase</keyword>
<evidence type="ECO:0000259" key="6">
    <source>
        <dbReference type="PROSITE" id="PS50109"/>
    </source>
</evidence>
<organism evidence="8 9">
    <name type="scientific">Sulfitobacter sediminilitoris</name>
    <dbReference type="NCBI Taxonomy" id="2698830"/>
    <lineage>
        <taxon>Bacteria</taxon>
        <taxon>Pseudomonadati</taxon>
        <taxon>Pseudomonadota</taxon>
        <taxon>Alphaproteobacteria</taxon>
        <taxon>Rhodobacterales</taxon>
        <taxon>Roseobacteraceae</taxon>
        <taxon>Sulfitobacter</taxon>
    </lineage>
</organism>
<feature type="domain" description="PAC" evidence="7">
    <location>
        <begin position="100"/>
        <end position="153"/>
    </location>
</feature>
<sequence>MASNAVILKDVAVVGLSHWDAAPFLKKVTDIVPSIIYIFNQTTQSNEYSNRSLGESLGFSAQDVQEMGAELMPTLCHPDDLARVGAHFAALSNAQDGEVLQVEYRVRHKDGNWVWLLSHDTVFDRDTSGQVVRHIGVASDITAQKTAEERARAEHLKARTVNDELRTFSYAMSHDMKAPSNTLNLLLTELLETHRDTLDPDAIELTQLALGTVAHMGNLVDDVLNYTRVINQDFVLTTVPLNALLNQVTEELDGIIRHQRGVVDIADLPLVAADATQLRIYFHALIENAMKFHKPETIPRVSVTCSMTKDLKNYDITVRDNGIGIETSKHEQVFKVFKRLNTAPGHSGTGLGLAICRRIAANHGSTITLVSSPAQGSAFTIRLPKA</sequence>
<feature type="domain" description="Histidine kinase" evidence="6">
    <location>
        <begin position="171"/>
        <end position="386"/>
    </location>
</feature>
<dbReference type="Gene3D" id="3.30.565.10">
    <property type="entry name" value="Histidine kinase-like ATPase, C-terminal domain"/>
    <property type="match status" value="1"/>
</dbReference>
<dbReference type="InterPro" id="IPR001610">
    <property type="entry name" value="PAC"/>
</dbReference>
<evidence type="ECO:0000313" key="8">
    <source>
        <dbReference type="EMBL" id="NEK22613.1"/>
    </source>
</evidence>
<dbReference type="InterPro" id="IPR003661">
    <property type="entry name" value="HisK_dim/P_dom"/>
</dbReference>
<evidence type="ECO:0000259" key="7">
    <source>
        <dbReference type="PROSITE" id="PS50113"/>
    </source>
</evidence>
<dbReference type="Pfam" id="PF08447">
    <property type="entry name" value="PAS_3"/>
    <property type="match status" value="1"/>
</dbReference>
<dbReference type="InterPro" id="IPR000014">
    <property type="entry name" value="PAS"/>
</dbReference>
<dbReference type="SUPFAM" id="SSF55874">
    <property type="entry name" value="ATPase domain of HSP90 chaperone/DNA topoisomerase II/histidine kinase"/>
    <property type="match status" value="1"/>
</dbReference>
<dbReference type="Pfam" id="PF02518">
    <property type="entry name" value="HATPase_c"/>
    <property type="match status" value="1"/>
</dbReference>
<dbReference type="SMART" id="SM00086">
    <property type="entry name" value="PAC"/>
    <property type="match status" value="1"/>
</dbReference>
<dbReference type="PRINTS" id="PR00344">
    <property type="entry name" value="BCTRLSENSOR"/>
</dbReference>
<evidence type="ECO:0000256" key="2">
    <source>
        <dbReference type="ARBA" id="ARBA00012438"/>
    </source>
</evidence>
<dbReference type="InterPro" id="IPR052162">
    <property type="entry name" value="Sensor_kinase/Photoreceptor"/>
</dbReference>
<dbReference type="InterPro" id="IPR004358">
    <property type="entry name" value="Sig_transdc_His_kin-like_C"/>
</dbReference>
<dbReference type="EC" id="2.7.13.3" evidence="2"/>
<dbReference type="Proteomes" id="UP000468591">
    <property type="component" value="Unassembled WGS sequence"/>
</dbReference>
<evidence type="ECO:0000256" key="5">
    <source>
        <dbReference type="ARBA" id="ARBA00022777"/>
    </source>
</evidence>
<dbReference type="InterPro" id="IPR036890">
    <property type="entry name" value="HATPase_C_sf"/>
</dbReference>
<dbReference type="PROSITE" id="PS50113">
    <property type="entry name" value="PAC"/>
    <property type="match status" value="1"/>
</dbReference>
<keyword evidence="4" id="KW-0808">Transferase</keyword>
<dbReference type="AlphaFoldDB" id="A0A6P0CDP7"/>
<proteinExistence type="predicted"/>
<dbReference type="InterPro" id="IPR035965">
    <property type="entry name" value="PAS-like_dom_sf"/>
</dbReference>
<dbReference type="CDD" id="cd00130">
    <property type="entry name" value="PAS"/>
    <property type="match status" value="1"/>
</dbReference>
<dbReference type="InterPro" id="IPR005467">
    <property type="entry name" value="His_kinase_dom"/>
</dbReference>
<dbReference type="SMART" id="SM00387">
    <property type="entry name" value="HATPase_c"/>
    <property type="match status" value="1"/>
</dbReference>
<keyword evidence="3" id="KW-0597">Phosphoprotein</keyword>
<dbReference type="SMART" id="SM00388">
    <property type="entry name" value="HisKA"/>
    <property type="match status" value="1"/>
</dbReference>
<dbReference type="GO" id="GO:0000155">
    <property type="term" value="F:phosphorelay sensor kinase activity"/>
    <property type="evidence" value="ECO:0007669"/>
    <property type="project" value="InterPro"/>
</dbReference>
<dbReference type="PANTHER" id="PTHR43304">
    <property type="entry name" value="PHYTOCHROME-LIKE PROTEIN CPH1"/>
    <property type="match status" value="1"/>
</dbReference>
<dbReference type="InterPro" id="IPR000700">
    <property type="entry name" value="PAS-assoc_C"/>
</dbReference>
<dbReference type="InterPro" id="IPR036097">
    <property type="entry name" value="HisK_dim/P_sf"/>
</dbReference>
<name>A0A6P0CDP7_9RHOB</name>